<evidence type="ECO:0000313" key="2">
    <source>
        <dbReference type="Proteomes" id="UP000237381"/>
    </source>
</evidence>
<dbReference type="Proteomes" id="UP000237381">
    <property type="component" value="Unassembled WGS sequence"/>
</dbReference>
<comment type="caution">
    <text evidence="1">The sequence shown here is derived from an EMBL/GenBank/DDBJ whole genome shotgun (WGS) entry which is preliminary data.</text>
</comment>
<accession>A0A2S4M8Y2</accession>
<dbReference type="AlphaFoldDB" id="A0A2S4M8Y2"/>
<sequence length="68" mass="7358">MLSNPPTKCDNTRYIARFSGQPRLQLLRAFGATSLNALSKLTESNDASGEWLHSALITVAESLSRHGG</sequence>
<evidence type="ECO:0000313" key="1">
    <source>
        <dbReference type="EMBL" id="POR51121.1"/>
    </source>
</evidence>
<name>A0A2S4M8Y2_9BURK</name>
<proteinExistence type="predicted"/>
<keyword evidence="2" id="KW-1185">Reference proteome</keyword>
<reference evidence="1 2" key="1">
    <citation type="submission" date="2018-01" db="EMBL/GenBank/DDBJ databases">
        <title>Genomic Encyclopedia of Type Strains, Phase III (KMG-III): the genomes of soil and plant-associated and newly described type strains.</title>
        <authorList>
            <person name="Whitman W."/>
        </authorList>
    </citation>
    <scope>NUCLEOTIDE SEQUENCE [LARGE SCALE GENOMIC DNA]</scope>
    <source>
        <strain evidence="1 2">JCM 18070</strain>
    </source>
</reference>
<gene>
    <name evidence="1" type="ORF">B0G62_107148</name>
</gene>
<dbReference type="EMBL" id="PQGA01000007">
    <property type="protein sequence ID" value="POR51121.1"/>
    <property type="molecule type" value="Genomic_DNA"/>
</dbReference>
<protein>
    <submittedName>
        <fullName evidence="1">Uncharacterized protein</fullName>
    </submittedName>
</protein>
<organism evidence="1 2">
    <name type="scientific">Paraburkholderia eburnea</name>
    <dbReference type="NCBI Taxonomy" id="1189126"/>
    <lineage>
        <taxon>Bacteria</taxon>
        <taxon>Pseudomonadati</taxon>
        <taxon>Pseudomonadota</taxon>
        <taxon>Betaproteobacteria</taxon>
        <taxon>Burkholderiales</taxon>
        <taxon>Burkholderiaceae</taxon>
        <taxon>Paraburkholderia</taxon>
    </lineage>
</organism>